<dbReference type="AlphaFoldDB" id="A0A645JEL7"/>
<comment type="caution">
    <text evidence="1">The sequence shown here is derived from an EMBL/GenBank/DDBJ whole genome shotgun (WGS) entry which is preliminary data.</text>
</comment>
<accession>A0A645JEL7</accession>
<protein>
    <submittedName>
        <fullName evidence="1">Uncharacterized protein</fullName>
    </submittedName>
</protein>
<name>A0A645JEL7_9ZZZZ</name>
<proteinExistence type="predicted"/>
<reference evidence="1" key="1">
    <citation type="submission" date="2019-08" db="EMBL/GenBank/DDBJ databases">
        <authorList>
            <person name="Kucharzyk K."/>
            <person name="Murdoch R.W."/>
            <person name="Higgins S."/>
            <person name="Loffler F."/>
        </authorList>
    </citation>
    <scope>NUCLEOTIDE SEQUENCE</scope>
</reference>
<gene>
    <name evidence="1" type="ORF">SDC9_209797</name>
</gene>
<dbReference type="EMBL" id="VSSQ01139521">
    <property type="protein sequence ID" value="MPN62051.1"/>
    <property type="molecule type" value="Genomic_DNA"/>
</dbReference>
<organism evidence="1">
    <name type="scientific">bioreactor metagenome</name>
    <dbReference type="NCBI Taxonomy" id="1076179"/>
    <lineage>
        <taxon>unclassified sequences</taxon>
        <taxon>metagenomes</taxon>
        <taxon>ecological metagenomes</taxon>
    </lineage>
</organism>
<sequence>MIAAAYARGVVAAGRSDNAAVDRNRRSAAFIERPAAAYARATYRAVRRVLAAVRVDGAAVDRNRAAGVAVVEVIVAVAAYARRAYAAVGVKRAGACCGDHKRAAVVHVKPRGGAKDGFFGHQRVAPGHREVEYCIFSD</sequence>
<evidence type="ECO:0000313" key="1">
    <source>
        <dbReference type="EMBL" id="MPN62051.1"/>
    </source>
</evidence>